<dbReference type="AlphaFoldDB" id="A0A5J4PIL4"/>
<name>A0A5J4PIL4_9ZZZZ</name>
<gene>
    <name evidence="1" type="ORF">EZS27_039684</name>
</gene>
<comment type="caution">
    <text evidence="1">The sequence shown here is derived from an EMBL/GenBank/DDBJ whole genome shotgun (WGS) entry which is preliminary data.</text>
</comment>
<organism evidence="1">
    <name type="scientific">termite gut metagenome</name>
    <dbReference type="NCBI Taxonomy" id="433724"/>
    <lineage>
        <taxon>unclassified sequences</taxon>
        <taxon>metagenomes</taxon>
        <taxon>organismal metagenomes</taxon>
    </lineage>
</organism>
<proteinExistence type="predicted"/>
<protein>
    <submittedName>
        <fullName evidence="1">Uncharacterized protein</fullName>
    </submittedName>
</protein>
<evidence type="ECO:0000313" key="1">
    <source>
        <dbReference type="EMBL" id="KAA6308698.1"/>
    </source>
</evidence>
<feature type="non-terminal residue" evidence="1">
    <location>
        <position position="21"/>
    </location>
</feature>
<accession>A0A5J4PIL4</accession>
<reference evidence="1" key="1">
    <citation type="submission" date="2019-03" db="EMBL/GenBank/DDBJ databases">
        <title>Single cell metagenomics reveals metabolic interactions within the superorganism composed of flagellate Streblomastix strix and complex community of Bacteroidetes bacteria on its surface.</title>
        <authorList>
            <person name="Treitli S.C."/>
            <person name="Kolisko M."/>
            <person name="Husnik F."/>
            <person name="Keeling P."/>
            <person name="Hampl V."/>
        </authorList>
    </citation>
    <scope>NUCLEOTIDE SEQUENCE</scope>
    <source>
        <strain evidence="1">STM</strain>
    </source>
</reference>
<sequence>MKKISVLVLLMVMSIATGFAA</sequence>
<dbReference type="EMBL" id="SNRY01008352">
    <property type="protein sequence ID" value="KAA6308698.1"/>
    <property type="molecule type" value="Genomic_DNA"/>
</dbReference>